<feature type="non-terminal residue" evidence="1">
    <location>
        <position position="49"/>
    </location>
</feature>
<dbReference type="AlphaFoldDB" id="E9P9V0"/>
<dbReference type="EMBL" id="M15163">
    <property type="protein sequence ID" value="AAA66924.1"/>
    <property type="molecule type" value="mRNA"/>
</dbReference>
<organism evidence="1">
    <name type="scientific">Saccharomyces cerevisiae</name>
    <name type="common">Baker's yeast</name>
    <dbReference type="NCBI Taxonomy" id="4932"/>
    <lineage>
        <taxon>Eukaryota</taxon>
        <taxon>Fungi</taxon>
        <taxon>Dikarya</taxon>
        <taxon>Ascomycota</taxon>
        <taxon>Saccharomycotina</taxon>
        <taxon>Saccharomycetes</taxon>
        <taxon>Saccharomycetales</taxon>
        <taxon>Saccharomycetaceae</taxon>
        <taxon>Saccharomyces</taxon>
    </lineage>
</organism>
<proteinExistence type="evidence at transcript level"/>
<evidence type="ECO:0000313" key="1">
    <source>
        <dbReference type="EMBL" id="AAA66924.1"/>
    </source>
</evidence>
<sequence length="49" mass="5933">LRNLINKQFSCFPSFYKICVNPRFHCDLKIINYCIRFYIDQLIENSITS</sequence>
<name>E9P9V0_YEASX</name>
<accession>E9P9V0</accession>
<feature type="non-terminal residue" evidence="1">
    <location>
        <position position="1"/>
    </location>
</feature>
<protein>
    <submittedName>
        <fullName evidence="1">Uncharacterized protein</fullName>
    </submittedName>
</protein>
<reference evidence="1" key="1">
    <citation type="journal article" date="1987" name="Science">
        <title>The mitochondrial genotype can influence nuclear gene expression in yeast.</title>
        <authorList>
            <person name="Parikh V.S."/>
            <person name="Morgan M.M."/>
            <person name="Scott R."/>
            <person name="Clements L.S."/>
            <person name="Butow R.A."/>
        </authorList>
    </citation>
    <scope>NUCLEOTIDE SEQUENCE</scope>
    <source>
        <strain evidence="1">COP161-derived mit- E69</strain>
    </source>
</reference>